<dbReference type="OMA" id="QQRTARY"/>
<dbReference type="Gramene" id="evm.model.06.1211">
    <property type="protein sequence ID" value="cds.evm.model.06.1211"/>
    <property type="gene ID" value="evm.TU.06.1211"/>
</dbReference>
<keyword evidence="1" id="KW-0175">Coiled coil</keyword>
<dbReference type="EMBL" id="UZAU01000598">
    <property type="status" value="NOT_ANNOTATED_CDS"/>
    <property type="molecule type" value="Genomic_DNA"/>
</dbReference>
<name>A0A803PTJ4_CANSA</name>
<dbReference type="PANTHER" id="PTHR48475:SF2">
    <property type="entry name" value="RIBONUCLEASE H"/>
    <property type="match status" value="1"/>
</dbReference>
<accession>A0A803PTJ4</accession>
<evidence type="ECO:0000313" key="3">
    <source>
        <dbReference type="Proteomes" id="UP000596661"/>
    </source>
</evidence>
<organism evidence="2 3">
    <name type="scientific">Cannabis sativa</name>
    <name type="common">Hemp</name>
    <name type="synonym">Marijuana</name>
    <dbReference type="NCBI Taxonomy" id="3483"/>
    <lineage>
        <taxon>Eukaryota</taxon>
        <taxon>Viridiplantae</taxon>
        <taxon>Streptophyta</taxon>
        <taxon>Embryophyta</taxon>
        <taxon>Tracheophyta</taxon>
        <taxon>Spermatophyta</taxon>
        <taxon>Magnoliopsida</taxon>
        <taxon>eudicotyledons</taxon>
        <taxon>Gunneridae</taxon>
        <taxon>Pentapetalae</taxon>
        <taxon>rosids</taxon>
        <taxon>fabids</taxon>
        <taxon>Rosales</taxon>
        <taxon>Cannabaceae</taxon>
        <taxon>Cannabis</taxon>
    </lineage>
</organism>
<dbReference type="AlphaFoldDB" id="A0A803PTJ4"/>
<evidence type="ECO:0000313" key="2">
    <source>
        <dbReference type="EnsemblPlants" id="cds.evm.model.06.1211"/>
    </source>
</evidence>
<protein>
    <submittedName>
        <fullName evidence="2">Uncharacterized protein</fullName>
    </submittedName>
</protein>
<keyword evidence="3" id="KW-1185">Reference proteome</keyword>
<dbReference type="EnsemblPlants" id="evm.model.06.1211">
    <property type="protein sequence ID" value="cds.evm.model.06.1211"/>
    <property type="gene ID" value="evm.TU.06.1211"/>
</dbReference>
<proteinExistence type="predicted"/>
<dbReference type="PANTHER" id="PTHR48475">
    <property type="entry name" value="RIBONUCLEASE H"/>
    <property type="match status" value="1"/>
</dbReference>
<evidence type="ECO:0000256" key="1">
    <source>
        <dbReference type="SAM" id="Coils"/>
    </source>
</evidence>
<reference evidence="2" key="2">
    <citation type="submission" date="2021-03" db="UniProtKB">
        <authorList>
            <consortium name="EnsemblPlants"/>
        </authorList>
    </citation>
    <scope>IDENTIFICATION</scope>
</reference>
<feature type="coiled-coil region" evidence="1">
    <location>
        <begin position="45"/>
        <end position="79"/>
    </location>
</feature>
<sequence>MVRGTSTSRGWGRVPAKRCTPFSLSCKCKAMVPVEVGAGSLRRDVFNLSENIENQLLQLDLLEEKRNQAHLKNAAYQQRTARYFNSKVKERTLRVGDLVLRKVIPNTKNPAHGVFGDKWEGPYLIADKIGHSTYQLVELNGVQFTRL</sequence>
<dbReference type="Proteomes" id="UP000596661">
    <property type="component" value="Chromosome 6"/>
</dbReference>
<reference evidence="2" key="1">
    <citation type="submission" date="2018-11" db="EMBL/GenBank/DDBJ databases">
        <authorList>
            <person name="Grassa J C."/>
        </authorList>
    </citation>
    <scope>NUCLEOTIDE SEQUENCE [LARGE SCALE GENOMIC DNA]</scope>
</reference>